<gene>
    <name evidence="1" type="ORF">CEXT_785571</name>
</gene>
<name>A0AAV4MIU7_CAEEX</name>
<keyword evidence="2" id="KW-1185">Reference proteome</keyword>
<dbReference type="EMBL" id="BPLR01002280">
    <property type="protein sequence ID" value="GIX72107.1"/>
    <property type="molecule type" value="Genomic_DNA"/>
</dbReference>
<protein>
    <submittedName>
        <fullName evidence="1">Uncharacterized protein</fullName>
    </submittedName>
</protein>
<proteinExistence type="predicted"/>
<reference evidence="1 2" key="1">
    <citation type="submission" date="2021-06" db="EMBL/GenBank/DDBJ databases">
        <title>Caerostris extrusa draft genome.</title>
        <authorList>
            <person name="Kono N."/>
            <person name="Arakawa K."/>
        </authorList>
    </citation>
    <scope>NUCLEOTIDE SEQUENCE [LARGE SCALE GENOMIC DNA]</scope>
</reference>
<sequence>MSLRTIFKAARQILPQSQRQREESAGNKTHPLRLNYCRASFCRSQSPLESSRGSIRPPPYLPPLEKYCWRNRPWGDTGERI</sequence>
<dbReference type="AlphaFoldDB" id="A0AAV4MIU7"/>
<dbReference type="Proteomes" id="UP001054945">
    <property type="component" value="Unassembled WGS sequence"/>
</dbReference>
<evidence type="ECO:0000313" key="2">
    <source>
        <dbReference type="Proteomes" id="UP001054945"/>
    </source>
</evidence>
<organism evidence="1 2">
    <name type="scientific">Caerostris extrusa</name>
    <name type="common">Bark spider</name>
    <name type="synonym">Caerostris bankana</name>
    <dbReference type="NCBI Taxonomy" id="172846"/>
    <lineage>
        <taxon>Eukaryota</taxon>
        <taxon>Metazoa</taxon>
        <taxon>Ecdysozoa</taxon>
        <taxon>Arthropoda</taxon>
        <taxon>Chelicerata</taxon>
        <taxon>Arachnida</taxon>
        <taxon>Araneae</taxon>
        <taxon>Araneomorphae</taxon>
        <taxon>Entelegynae</taxon>
        <taxon>Araneoidea</taxon>
        <taxon>Araneidae</taxon>
        <taxon>Caerostris</taxon>
    </lineage>
</organism>
<evidence type="ECO:0000313" key="1">
    <source>
        <dbReference type="EMBL" id="GIX72107.1"/>
    </source>
</evidence>
<comment type="caution">
    <text evidence="1">The sequence shown here is derived from an EMBL/GenBank/DDBJ whole genome shotgun (WGS) entry which is preliminary data.</text>
</comment>
<accession>A0AAV4MIU7</accession>